<name>A0A7M3M9W4_9BACT</name>
<comment type="caution">
    <text evidence="1">The sequence shown here is derived from an EMBL/GenBank/DDBJ whole genome shotgun (WGS) entry which is preliminary data.</text>
</comment>
<dbReference type="GO" id="GO:0000271">
    <property type="term" value="P:polysaccharide biosynthetic process"/>
    <property type="evidence" value="ECO:0007669"/>
    <property type="project" value="InterPro"/>
</dbReference>
<dbReference type="GO" id="GO:0015774">
    <property type="term" value="P:polysaccharide transport"/>
    <property type="evidence" value="ECO:0007669"/>
    <property type="project" value="InterPro"/>
</dbReference>
<dbReference type="Proteomes" id="UP000448292">
    <property type="component" value="Unassembled WGS sequence"/>
</dbReference>
<dbReference type="SUPFAM" id="SSF53756">
    <property type="entry name" value="UDP-Glycosyltransferase/glycogen phosphorylase"/>
    <property type="match status" value="1"/>
</dbReference>
<dbReference type="RefSeq" id="WP_144304627.1">
    <property type="nucleotide sequence ID" value="NZ_QMIE01000032.1"/>
</dbReference>
<gene>
    <name evidence="1" type="ORF">DPQ33_18120</name>
</gene>
<dbReference type="AlphaFoldDB" id="A0A7M3M9W4"/>
<reference evidence="1 2" key="1">
    <citation type="submission" date="2018-06" db="EMBL/GenBank/DDBJ databases">
        <title>Complete genome of Desulfovibrio indonesiensis P37SLT.</title>
        <authorList>
            <person name="Crispim J.S."/>
            <person name="Vidigal P.M.P."/>
            <person name="Silva L.C.F."/>
            <person name="Laguardia C.N."/>
            <person name="Araujo L.C."/>
            <person name="Dias R.S."/>
            <person name="Sousa M.P."/>
            <person name="Paula S.O."/>
            <person name="Silva C."/>
        </authorList>
    </citation>
    <scope>NUCLEOTIDE SEQUENCE [LARGE SCALE GENOMIC DNA]</scope>
    <source>
        <strain evidence="1 2">P37SLT</strain>
    </source>
</reference>
<evidence type="ECO:0008006" key="3">
    <source>
        <dbReference type="Google" id="ProtNLM"/>
    </source>
</evidence>
<proteinExistence type="predicted"/>
<accession>A0A7M3M9W4</accession>
<evidence type="ECO:0000313" key="2">
    <source>
        <dbReference type="Proteomes" id="UP000448292"/>
    </source>
</evidence>
<keyword evidence="2" id="KW-1185">Reference proteome</keyword>
<dbReference type="EMBL" id="QMIE01000032">
    <property type="protein sequence ID" value="TVM13820.1"/>
    <property type="molecule type" value="Genomic_DNA"/>
</dbReference>
<dbReference type="InterPro" id="IPR007833">
    <property type="entry name" value="Capsule_polysaccharide_synth"/>
</dbReference>
<dbReference type="OrthoDB" id="5449359at2"/>
<evidence type="ECO:0000313" key="1">
    <source>
        <dbReference type="EMBL" id="TVM13820.1"/>
    </source>
</evidence>
<organism evidence="1 2">
    <name type="scientific">Oceanidesulfovibrio indonesiensis</name>
    <dbReference type="NCBI Taxonomy" id="54767"/>
    <lineage>
        <taxon>Bacteria</taxon>
        <taxon>Pseudomonadati</taxon>
        <taxon>Thermodesulfobacteriota</taxon>
        <taxon>Desulfovibrionia</taxon>
        <taxon>Desulfovibrionales</taxon>
        <taxon>Desulfovibrionaceae</taxon>
        <taxon>Oceanidesulfovibrio</taxon>
    </lineage>
</organism>
<dbReference type="Pfam" id="PF05159">
    <property type="entry name" value="Capsule_synth"/>
    <property type="match status" value="1"/>
</dbReference>
<protein>
    <recommendedName>
        <fullName evidence="3">Capsule biosynthesis protein</fullName>
    </recommendedName>
</protein>
<sequence>MKKILGVTMGRSLRVFWRLHETLSQTTTLAPPALFVADSMEFDKLASGLAGIEKASLLKEWELMRQAENADFDLDRLAAWQETLHTSLWNALLADRRIFFGRLCKVKQDYAPHFSEEQLGAIALIFLDRIDAFLEAEAPDLVLSFGTTTLGDYLFELLARRRGIPYAQLKATKVSNRVAFIDTGLDVPKRWAQKLNSDWEPTAEQLQEARDYLQSVRSHGVRYEGAILFSRSRMMSRLVKAPVALARSAYTELRRRRNPVYRNDNHISPPLPGAWYTNVVHPVRTYLLGKRFKFLGLQDVKALGRFIFFPLHFEPEVAVQVFGKPYQNQIETVRQLALSVPLGVRILVKEHPRSLGFRPPGYYRRLLDIPNVRLADPFLSASSIVKHAELVTVISGSIGLEGAVNQKPVAVLGKTPYQLLPDSMVRAIDSGLGMSEALDRLRNEHVHDEAALERYIAMIISESVPANLYSGLLGKEGRYVEKQEEMKKSYALLADAISRL</sequence>